<organism evidence="7 8">
    <name type="scientific">Emticicia aquatica</name>
    <dbReference type="NCBI Taxonomy" id="1681835"/>
    <lineage>
        <taxon>Bacteria</taxon>
        <taxon>Pseudomonadati</taxon>
        <taxon>Bacteroidota</taxon>
        <taxon>Cytophagia</taxon>
        <taxon>Cytophagales</taxon>
        <taxon>Leadbetterellaceae</taxon>
        <taxon>Emticicia</taxon>
    </lineage>
</organism>
<keyword evidence="4 7" id="KW-0456">Lyase</keyword>
<comment type="cofactor">
    <cofactor evidence="1">
        <name>pyridoxal 5'-phosphate</name>
        <dbReference type="ChEBI" id="CHEBI:597326"/>
    </cofactor>
</comment>
<evidence type="ECO:0000256" key="3">
    <source>
        <dbReference type="ARBA" id="ARBA00022898"/>
    </source>
</evidence>
<dbReference type="PANTHER" id="PTHR43525:SF1">
    <property type="entry name" value="PROTEIN MALY"/>
    <property type="match status" value="1"/>
</dbReference>
<dbReference type="InterPro" id="IPR027619">
    <property type="entry name" value="C-S_lyase_PatB-like"/>
</dbReference>
<dbReference type="InterPro" id="IPR015421">
    <property type="entry name" value="PyrdxlP-dep_Trfase_major"/>
</dbReference>
<name>A0ABM9AVL7_9BACT</name>
<evidence type="ECO:0000256" key="2">
    <source>
        <dbReference type="ARBA" id="ARBA00012224"/>
    </source>
</evidence>
<evidence type="ECO:0000259" key="6">
    <source>
        <dbReference type="Pfam" id="PF00155"/>
    </source>
</evidence>
<keyword evidence="3" id="KW-0663">Pyridoxal phosphate</keyword>
<comment type="caution">
    <text evidence="7">The sequence shown here is derived from an EMBL/GenBank/DDBJ whole genome shotgun (WGS) entry which is preliminary data.</text>
</comment>
<evidence type="ECO:0000256" key="1">
    <source>
        <dbReference type="ARBA" id="ARBA00001933"/>
    </source>
</evidence>
<dbReference type="CDD" id="cd00609">
    <property type="entry name" value="AAT_like"/>
    <property type="match status" value="1"/>
</dbReference>
<dbReference type="InterPro" id="IPR015422">
    <property type="entry name" value="PyrdxlP-dep_Trfase_small"/>
</dbReference>
<dbReference type="SUPFAM" id="SSF53383">
    <property type="entry name" value="PLP-dependent transferases"/>
    <property type="match status" value="1"/>
</dbReference>
<dbReference type="GO" id="GO:0047804">
    <property type="term" value="F:cysteine-S-conjugate beta-lyase activity"/>
    <property type="evidence" value="ECO:0007669"/>
    <property type="project" value="UniProtKB-EC"/>
</dbReference>
<dbReference type="Gene3D" id="3.90.1150.10">
    <property type="entry name" value="Aspartate Aminotransferase, domain 1"/>
    <property type="match status" value="1"/>
</dbReference>
<evidence type="ECO:0000313" key="7">
    <source>
        <dbReference type="EMBL" id="CAH0997860.1"/>
    </source>
</evidence>
<dbReference type="InterPro" id="IPR051798">
    <property type="entry name" value="Class-II_PLP-Dep_Aminotrans"/>
</dbReference>
<keyword evidence="8" id="KW-1185">Reference proteome</keyword>
<evidence type="ECO:0000313" key="8">
    <source>
        <dbReference type="Proteomes" id="UP000837932"/>
    </source>
</evidence>
<proteinExistence type="inferred from homology"/>
<dbReference type="InterPro" id="IPR015424">
    <property type="entry name" value="PyrdxlP-dep_Trfase"/>
</dbReference>
<dbReference type="Proteomes" id="UP000837932">
    <property type="component" value="Unassembled WGS sequence"/>
</dbReference>
<evidence type="ECO:0000256" key="4">
    <source>
        <dbReference type="ARBA" id="ARBA00023239"/>
    </source>
</evidence>
<feature type="domain" description="Aminotransferase class I/classII large" evidence="6">
    <location>
        <begin position="42"/>
        <end position="370"/>
    </location>
</feature>
<dbReference type="InterPro" id="IPR004839">
    <property type="entry name" value="Aminotransferase_I/II_large"/>
</dbReference>
<sequence length="379" mass="43185">MTYDFDELIDRTNTDSFKWDKYKDRDIIPLWVADMDFKAAPPILKALENVTKQGVIGYWHTPDELVDVVVKRLEERHNWKIQKDWIVWLPGLVPGLTLSCLVVGDDGDEIMTTVPVYGPFMKAPDAAKKKLVKVQMKLENNRWTLDFDAIKAAITPRTKMFMLCNPYNPAGTVFTQTELQTLADICIEHNIVICSDEIHCDLILDETKKHISIATLSKEAENQTITLLSPSKTFNIAGLGCSFAVIPNDEIRSKYANLRYILEPMNSAYAYQSALAAYRDCGEWEKQLLTYLRKNHAFVLQEMNAFKGFSMQPLEATYLAWIDTRESGIENIAEVLENAGVGVSEGGFFFDGKGFIRLNFGTQMRRLEAAIWRMRKVLS</sequence>
<dbReference type="RefSeq" id="WP_238808667.1">
    <property type="nucleotide sequence ID" value="NZ_CAKLPY010000007.1"/>
</dbReference>
<dbReference type="Gene3D" id="3.40.640.10">
    <property type="entry name" value="Type I PLP-dependent aspartate aminotransferase-like (Major domain)"/>
    <property type="match status" value="1"/>
</dbReference>
<gene>
    <name evidence="7" type="primary">patB</name>
    <name evidence="7" type="ORF">EMA8858_03994</name>
</gene>
<protein>
    <recommendedName>
        <fullName evidence="2">cysteine-S-conjugate beta-lyase</fullName>
        <ecNumber evidence="2">4.4.1.13</ecNumber>
    </recommendedName>
</protein>
<dbReference type="EC" id="4.4.1.13" evidence="2"/>
<evidence type="ECO:0000256" key="5">
    <source>
        <dbReference type="ARBA" id="ARBA00037974"/>
    </source>
</evidence>
<comment type="similarity">
    <text evidence="5">Belongs to the class-II pyridoxal-phosphate-dependent aminotransferase family. MalY/PatB cystathionine beta-lyase subfamily.</text>
</comment>
<dbReference type="PANTHER" id="PTHR43525">
    <property type="entry name" value="PROTEIN MALY"/>
    <property type="match status" value="1"/>
</dbReference>
<dbReference type="NCBIfam" id="TIGR04350">
    <property type="entry name" value="C_S_lyase_PatB"/>
    <property type="match status" value="1"/>
</dbReference>
<reference evidence="7" key="1">
    <citation type="submission" date="2021-12" db="EMBL/GenBank/DDBJ databases">
        <authorList>
            <person name="Rodrigo-Torres L."/>
            <person name="Arahal R. D."/>
            <person name="Lucena T."/>
        </authorList>
    </citation>
    <scope>NUCLEOTIDE SEQUENCE</scope>
    <source>
        <strain evidence="7">CECT 8858</strain>
    </source>
</reference>
<accession>A0ABM9AVL7</accession>
<dbReference type="EMBL" id="CAKLPY010000007">
    <property type="protein sequence ID" value="CAH0997860.1"/>
    <property type="molecule type" value="Genomic_DNA"/>
</dbReference>
<dbReference type="Pfam" id="PF00155">
    <property type="entry name" value="Aminotran_1_2"/>
    <property type="match status" value="1"/>
</dbReference>